<dbReference type="Proteomes" id="UP000307173">
    <property type="component" value="Unassembled WGS sequence"/>
</dbReference>
<evidence type="ECO:0000313" key="10">
    <source>
        <dbReference type="EMBL" id="TID23875.1"/>
    </source>
</evidence>
<dbReference type="GO" id="GO:0003682">
    <property type="term" value="F:chromatin binding"/>
    <property type="evidence" value="ECO:0007669"/>
    <property type="project" value="TreeGrafter"/>
</dbReference>
<keyword evidence="3" id="KW-0547">Nucleotide-binding</keyword>
<dbReference type="Pfam" id="PF25812">
    <property type="entry name" value="RAD24_helical"/>
    <property type="match status" value="1"/>
</dbReference>
<dbReference type="Pfam" id="PF03215">
    <property type="entry name" value="Rad17"/>
    <property type="match status" value="1"/>
</dbReference>
<evidence type="ECO:0000256" key="1">
    <source>
        <dbReference type="ARBA" id="ARBA00004123"/>
    </source>
</evidence>
<dbReference type="GO" id="GO:0006281">
    <property type="term" value="P:DNA repair"/>
    <property type="evidence" value="ECO:0007669"/>
    <property type="project" value="InterPro"/>
</dbReference>
<dbReference type="GO" id="GO:0005524">
    <property type="term" value="F:ATP binding"/>
    <property type="evidence" value="ECO:0007669"/>
    <property type="project" value="UniProtKB-KW"/>
</dbReference>
<feature type="region of interest" description="Disordered" evidence="8">
    <location>
        <begin position="1"/>
        <end position="57"/>
    </location>
</feature>
<feature type="domain" description="Checkpoint protein RAD24-like helical bundle" evidence="9">
    <location>
        <begin position="355"/>
        <end position="501"/>
    </location>
</feature>
<evidence type="ECO:0000259" key="9">
    <source>
        <dbReference type="Pfam" id="PF25812"/>
    </source>
</evidence>
<evidence type="ECO:0000256" key="3">
    <source>
        <dbReference type="ARBA" id="ARBA00022741"/>
    </source>
</evidence>
<organism evidence="10 11">
    <name type="scientific">Pichia inconspicua</name>
    <dbReference type="NCBI Taxonomy" id="52247"/>
    <lineage>
        <taxon>Eukaryota</taxon>
        <taxon>Fungi</taxon>
        <taxon>Dikarya</taxon>
        <taxon>Ascomycota</taxon>
        <taxon>Saccharomycotina</taxon>
        <taxon>Pichiomycetes</taxon>
        <taxon>Pichiales</taxon>
        <taxon>Pichiaceae</taxon>
        <taxon>Pichia</taxon>
    </lineage>
</organism>
<dbReference type="InterPro" id="IPR004582">
    <property type="entry name" value="Checkpoint_prot_Rad17_Rad24"/>
</dbReference>
<dbReference type="STRING" id="52247.A0A4T0WZF5"/>
<keyword evidence="7" id="KW-0131">Cell cycle</keyword>
<evidence type="ECO:0000256" key="6">
    <source>
        <dbReference type="ARBA" id="ARBA00023242"/>
    </source>
</evidence>
<protein>
    <recommendedName>
        <fullName evidence="9">Checkpoint protein RAD24-like helical bundle domain-containing protein</fullName>
    </recommendedName>
</protein>
<sequence length="645" mass="72525">MQTKPEPGSETGSDIDSSDESVYDSGANSPFRRYVSSQGRRIRASESMSEGEGEQLKKTLDFSRAKRVKTNECISWLEASVPVTVKELGVHTRKVTDLRRALTKLISGQCESRMVVVSGPSGNGKSTTVKLLVKELMQEKAKKWANNASVSALESTVSGGDQYIVEFSISSDSHIGNSSTRYFGEFMDQCKLLTGVNERCVVIEELPNLFHTETHREFHRVLSEWLCTDPMINLPPIVLIVSEFDIAMENEWRGRAAFTIDNFVKVETVLGRAIMSSENVLWERVRFNRVAPTIMKKALQRVLNIEGVSNDQSDVCETLEYLSSFGDLRNGINELEFWYRFKRGSDGDGVGEGRESGREMFHAIGKIVYGTKHGDMEVTEFCKRFNVKGRRIGSIDIDMATAANVSVDIGNGITSFNLSCLENYGVLGNSVDERVYDLLDVFGQIDVMLGRNGNSFSNQYVENVSFYSCYGMRIACRKAVRTGEASNKKLVFSRDSKLQRKLRLTKQEVEEFTTRRRSRLLRNGNYANLSGIECATMDGYYIGAIMGSFKAKQRIYERKGKVSNGSRIRVGGEFTNLIVAEEKMDIDDESEEGLVDVNVKEYEDAFFSEVEKFESEDEFESDPIENSDDSDEFSDDSIEGELLKL</sequence>
<dbReference type="PANTHER" id="PTHR12172">
    <property type="entry name" value="CELL CYCLE CHECKPOINT PROTEIN RAD17"/>
    <property type="match status" value="1"/>
</dbReference>
<evidence type="ECO:0000256" key="8">
    <source>
        <dbReference type="SAM" id="MobiDB-lite"/>
    </source>
</evidence>
<dbReference type="OrthoDB" id="10265971at2759"/>
<name>A0A4T0WZF5_9ASCO</name>
<comment type="caution">
    <text evidence="10">The sequence shown here is derived from an EMBL/GenBank/DDBJ whole genome shotgun (WGS) entry which is preliminary data.</text>
</comment>
<dbReference type="SUPFAM" id="SSF52540">
    <property type="entry name" value="P-loop containing nucleoside triphosphate hydrolases"/>
    <property type="match status" value="1"/>
</dbReference>
<evidence type="ECO:0000256" key="2">
    <source>
        <dbReference type="ARBA" id="ARBA00006168"/>
    </source>
</evidence>
<evidence type="ECO:0000313" key="11">
    <source>
        <dbReference type="Proteomes" id="UP000307173"/>
    </source>
</evidence>
<dbReference type="EMBL" id="SELW01000519">
    <property type="protein sequence ID" value="TID23875.1"/>
    <property type="molecule type" value="Genomic_DNA"/>
</dbReference>
<accession>A0A4T0WZF5</accession>
<comment type="similarity">
    <text evidence="2">Belongs to the rad17/RAD24 family.</text>
</comment>
<keyword evidence="11" id="KW-1185">Reference proteome</keyword>
<keyword evidence="6" id="KW-0539">Nucleus</keyword>
<reference evidence="10 11" key="1">
    <citation type="journal article" date="2019" name="Front. Genet.">
        <title>Whole-Genome Sequencing of the Opportunistic Yeast Pathogen Candida inconspicua Uncovers Its Hybrid Origin.</title>
        <authorList>
            <person name="Mixao V."/>
            <person name="Hansen A.P."/>
            <person name="Saus E."/>
            <person name="Boekhout T."/>
            <person name="Lass-Florl C."/>
            <person name="Gabaldon T."/>
        </authorList>
    </citation>
    <scope>NUCLEOTIDE SEQUENCE [LARGE SCALE GENOMIC DNA]</scope>
    <source>
        <strain evidence="10 11">CBS 180</strain>
    </source>
</reference>
<dbReference type="InterPro" id="IPR027417">
    <property type="entry name" value="P-loop_NTPase"/>
</dbReference>
<gene>
    <name evidence="10" type="ORF">CANINC_003167</name>
</gene>
<feature type="compositionally biased region" description="Acidic residues" evidence="8">
    <location>
        <begin position="614"/>
        <end position="639"/>
    </location>
</feature>
<keyword evidence="4" id="KW-0227">DNA damage</keyword>
<comment type="subcellular location">
    <subcellularLocation>
        <location evidence="1">Nucleus</location>
    </subcellularLocation>
</comment>
<dbReference type="GO" id="GO:0003689">
    <property type="term" value="F:DNA clamp loader activity"/>
    <property type="evidence" value="ECO:0007669"/>
    <property type="project" value="TreeGrafter"/>
</dbReference>
<dbReference type="InterPro" id="IPR057927">
    <property type="entry name" value="RAD24-like_helical"/>
</dbReference>
<proteinExistence type="inferred from homology"/>
<evidence type="ECO:0000256" key="4">
    <source>
        <dbReference type="ARBA" id="ARBA00022763"/>
    </source>
</evidence>
<dbReference type="GO" id="GO:0000077">
    <property type="term" value="P:DNA damage checkpoint signaling"/>
    <property type="evidence" value="ECO:0007669"/>
    <property type="project" value="TreeGrafter"/>
</dbReference>
<dbReference type="AlphaFoldDB" id="A0A4T0WZF5"/>
<dbReference type="Gene3D" id="3.40.50.300">
    <property type="entry name" value="P-loop containing nucleotide triphosphate hydrolases"/>
    <property type="match status" value="1"/>
</dbReference>
<keyword evidence="5" id="KW-0067">ATP-binding</keyword>
<dbReference type="GO" id="GO:0033314">
    <property type="term" value="P:mitotic DNA replication checkpoint signaling"/>
    <property type="evidence" value="ECO:0007669"/>
    <property type="project" value="TreeGrafter"/>
</dbReference>
<dbReference type="PANTHER" id="PTHR12172:SF0">
    <property type="entry name" value="CELL CYCLE CHECKPOINT PROTEIN RAD17"/>
    <property type="match status" value="1"/>
</dbReference>
<feature type="region of interest" description="Disordered" evidence="8">
    <location>
        <begin position="612"/>
        <end position="645"/>
    </location>
</feature>
<evidence type="ECO:0000256" key="7">
    <source>
        <dbReference type="ARBA" id="ARBA00023306"/>
    </source>
</evidence>
<dbReference type="GO" id="GO:0005634">
    <property type="term" value="C:nucleus"/>
    <property type="evidence" value="ECO:0007669"/>
    <property type="project" value="UniProtKB-SubCell"/>
</dbReference>
<evidence type="ECO:0000256" key="5">
    <source>
        <dbReference type="ARBA" id="ARBA00022840"/>
    </source>
</evidence>